<accession>A0A1M5UZM4</accession>
<dbReference type="AlphaFoldDB" id="A0A1M5UZM4"/>
<dbReference type="EMBL" id="FQXU01000003">
    <property type="protein sequence ID" value="SHH68497.1"/>
    <property type="molecule type" value="Genomic_DNA"/>
</dbReference>
<protein>
    <submittedName>
        <fullName evidence="1">Uncharacterized protein</fullName>
    </submittedName>
</protein>
<evidence type="ECO:0000313" key="1">
    <source>
        <dbReference type="EMBL" id="SHH68497.1"/>
    </source>
</evidence>
<reference evidence="1 2" key="1">
    <citation type="submission" date="2016-11" db="EMBL/GenBank/DDBJ databases">
        <authorList>
            <person name="Jaros S."/>
            <person name="Januszkiewicz K."/>
            <person name="Wedrychowicz H."/>
        </authorList>
    </citation>
    <scope>NUCLEOTIDE SEQUENCE [LARGE SCALE GENOMIC DNA]</scope>
    <source>
        <strain evidence="1 2">DSM 6191</strain>
    </source>
</reference>
<dbReference type="RefSeq" id="WP_073016735.1">
    <property type="nucleotide sequence ID" value="NZ_FQXU01000003.1"/>
</dbReference>
<organism evidence="1 2">
    <name type="scientific">Clostridium intestinale DSM 6191</name>
    <dbReference type="NCBI Taxonomy" id="1121320"/>
    <lineage>
        <taxon>Bacteria</taxon>
        <taxon>Bacillati</taxon>
        <taxon>Bacillota</taxon>
        <taxon>Clostridia</taxon>
        <taxon>Eubacteriales</taxon>
        <taxon>Clostridiaceae</taxon>
        <taxon>Clostridium</taxon>
    </lineage>
</organism>
<evidence type="ECO:0000313" key="2">
    <source>
        <dbReference type="Proteomes" id="UP000184241"/>
    </source>
</evidence>
<dbReference type="Proteomes" id="UP000184241">
    <property type="component" value="Unassembled WGS sequence"/>
</dbReference>
<proteinExistence type="predicted"/>
<gene>
    <name evidence="1" type="ORF">SAMN02745941_00706</name>
</gene>
<sequence length="63" mass="7384">MKSEVEFLQLLDGETDETALEKFKRKMIALGKEIKIVNSKRMCPKLMKIYFVENKKKGMQEMG</sequence>
<name>A0A1M5UZM4_9CLOT</name>